<reference evidence="2 3" key="1">
    <citation type="submission" date="2020-12" db="EMBL/GenBank/DDBJ databases">
        <title>Complete genome sequence of Mycobacterium heckeshornense JCM 15655T, closely related to a pathogenic non-tuberculous mycobacterial species Mycobacterium xenopi.</title>
        <authorList>
            <person name="Yoshida M."/>
            <person name="Fukano H."/>
            <person name="Asakura T."/>
            <person name="Suzuki M."/>
            <person name="Hoshino Y."/>
        </authorList>
    </citation>
    <scope>NUCLEOTIDE SEQUENCE [LARGE SCALE GENOMIC DNA]</scope>
    <source>
        <strain evidence="2 3">JCM 15655</strain>
    </source>
</reference>
<feature type="compositionally biased region" description="Basic residues" evidence="1">
    <location>
        <begin position="237"/>
        <end position="247"/>
    </location>
</feature>
<feature type="region of interest" description="Disordered" evidence="1">
    <location>
        <begin position="173"/>
        <end position="247"/>
    </location>
</feature>
<evidence type="ECO:0000313" key="3">
    <source>
        <dbReference type="Proteomes" id="UP000595446"/>
    </source>
</evidence>
<feature type="compositionally biased region" description="Basic residues" evidence="1">
    <location>
        <begin position="201"/>
        <end position="212"/>
    </location>
</feature>
<evidence type="ECO:0000313" key="2">
    <source>
        <dbReference type="EMBL" id="BCO36889.1"/>
    </source>
</evidence>
<gene>
    <name evidence="2" type="ORF">MHEC_33220</name>
</gene>
<organism evidence="2 3">
    <name type="scientific">Mycobacterium heckeshornense</name>
    <dbReference type="NCBI Taxonomy" id="110505"/>
    <lineage>
        <taxon>Bacteria</taxon>
        <taxon>Bacillati</taxon>
        <taxon>Actinomycetota</taxon>
        <taxon>Actinomycetes</taxon>
        <taxon>Mycobacteriales</taxon>
        <taxon>Mycobacteriaceae</taxon>
        <taxon>Mycobacterium</taxon>
    </lineage>
</organism>
<feature type="compositionally biased region" description="Low complexity" evidence="1">
    <location>
        <begin position="50"/>
        <end position="64"/>
    </location>
</feature>
<proteinExistence type="predicted"/>
<feature type="compositionally biased region" description="Low complexity" evidence="1">
    <location>
        <begin position="213"/>
        <end position="225"/>
    </location>
</feature>
<protein>
    <submittedName>
        <fullName evidence="2">Uncharacterized protein</fullName>
    </submittedName>
</protein>
<keyword evidence="3" id="KW-1185">Reference proteome</keyword>
<feature type="region of interest" description="Disordered" evidence="1">
    <location>
        <begin position="1"/>
        <end position="124"/>
    </location>
</feature>
<dbReference type="Proteomes" id="UP000595446">
    <property type="component" value="Chromosome"/>
</dbReference>
<sequence length="247" mass="25612">MNRSAGKAAADKTADKAAGNGEAAAGAAKVAGDGGVATAPPKTAGRKPAEPAAAEPPAAASAAPPTEPPARHARRLPGRAQARGPSRESARRASATTRSRPHNRSSGPFRGRRFPVPALAGPGHRVPVCHRAACRHDRAGPPPGKAAHPVRVCRGPLRVAGRESRPAVVSAAAARTAGVGSVPRPPGFSRPSRGRWASRATWRRCRRVRPSRWRAQARPQEQAAETPGIRLDAGPGGRRHSAAARQR</sequence>
<accession>A0A7R7GVK1</accession>
<name>A0A7R7GVK1_9MYCO</name>
<dbReference type="EMBL" id="AP024237">
    <property type="protein sequence ID" value="BCO36889.1"/>
    <property type="molecule type" value="Genomic_DNA"/>
</dbReference>
<feature type="compositionally biased region" description="Low complexity" evidence="1">
    <location>
        <begin position="173"/>
        <end position="182"/>
    </location>
</feature>
<dbReference type="AlphaFoldDB" id="A0A7R7GVK1"/>
<evidence type="ECO:0000256" key="1">
    <source>
        <dbReference type="SAM" id="MobiDB-lite"/>
    </source>
</evidence>
<feature type="compositionally biased region" description="Low complexity" evidence="1">
    <location>
        <begin position="16"/>
        <end position="39"/>
    </location>
</feature>